<dbReference type="Pfam" id="PF06295">
    <property type="entry name" value="ZapG-like"/>
    <property type="match status" value="1"/>
</dbReference>
<keyword evidence="5 14" id="KW-0812">Transmembrane</keyword>
<keyword evidence="16" id="KW-1185">Reference proteome</keyword>
<dbReference type="RefSeq" id="WP_230339118.1">
    <property type="nucleotide sequence ID" value="NZ_CP069798.1"/>
</dbReference>
<dbReference type="PANTHER" id="PTHR39579">
    <property type="entry name" value="INNER MEMBRANE PROTEIN YHCB"/>
    <property type="match status" value="1"/>
</dbReference>
<evidence type="ECO:0000256" key="6">
    <source>
        <dbReference type="ARBA" id="ARBA00022960"/>
    </source>
</evidence>
<evidence type="ECO:0000256" key="13">
    <source>
        <dbReference type="SAM" id="MobiDB-lite"/>
    </source>
</evidence>
<reference evidence="15" key="1">
    <citation type="submission" date="2021-02" db="EMBL/GenBank/DDBJ databases">
        <title>Neisseriaceae sp. 26B isolated from the cloaca of a Common Toad-headed Turtle (Mesoclemmys nasuta).</title>
        <authorList>
            <person name="Spergser J."/>
            <person name="Busse H.-J."/>
        </authorList>
    </citation>
    <scope>NUCLEOTIDE SEQUENCE</scope>
    <source>
        <strain evidence="15">26B</strain>
    </source>
</reference>
<feature type="compositionally biased region" description="Low complexity" evidence="13">
    <location>
        <begin position="161"/>
        <end position="177"/>
    </location>
</feature>
<accession>A0A892ZJC8</accession>
<evidence type="ECO:0000256" key="14">
    <source>
        <dbReference type="SAM" id="Phobius"/>
    </source>
</evidence>
<evidence type="ECO:0000313" key="16">
    <source>
        <dbReference type="Proteomes" id="UP000653156"/>
    </source>
</evidence>
<evidence type="ECO:0000256" key="8">
    <source>
        <dbReference type="ARBA" id="ARBA00023136"/>
    </source>
</evidence>
<dbReference type="GO" id="GO:0051301">
    <property type="term" value="P:cell division"/>
    <property type="evidence" value="ECO:0007669"/>
    <property type="project" value="UniProtKB-KW"/>
</dbReference>
<dbReference type="EMBL" id="CP069798">
    <property type="protein sequence ID" value="QRQ81816.1"/>
    <property type="molecule type" value="Genomic_DNA"/>
</dbReference>
<evidence type="ECO:0000256" key="7">
    <source>
        <dbReference type="ARBA" id="ARBA00022989"/>
    </source>
</evidence>
<proteinExistence type="inferred from homology"/>
<name>A0A892ZJC8_9NEIS</name>
<dbReference type="AlphaFoldDB" id="A0A892ZJC8"/>
<feature type="region of interest" description="Disordered" evidence="13">
    <location>
        <begin position="124"/>
        <end position="193"/>
    </location>
</feature>
<evidence type="ECO:0000256" key="10">
    <source>
        <dbReference type="ARBA" id="ARBA00035657"/>
    </source>
</evidence>
<evidence type="ECO:0000256" key="2">
    <source>
        <dbReference type="ARBA" id="ARBA00022475"/>
    </source>
</evidence>
<dbReference type="GO" id="GO:0005886">
    <property type="term" value="C:plasma membrane"/>
    <property type="evidence" value="ECO:0007669"/>
    <property type="project" value="UniProtKB-SubCell"/>
</dbReference>
<keyword evidence="9" id="KW-0131">Cell cycle</keyword>
<keyword evidence="7 14" id="KW-1133">Transmembrane helix</keyword>
<sequence>MNLPWEAQLILAGVVGLLVGLLVMWLLLRQSGDQKKQHEALVQKFSDYRQDVDKHFVETAAAVDELNRSYQKVVQHLSQGAQSLMGKEALQEQLAKRSDKSVTVAYLAATSVIALPESAAADNTSAAARLPEDDIPPPPYTDATEAEVVPFTGQPDRVADRVPTAAPATVAETQPEEAIPPTAETVDLQQPKP</sequence>
<comment type="subcellular location">
    <subcellularLocation>
        <location evidence="1">Cell inner membrane</location>
        <topology evidence="1">Single-pass membrane protein</topology>
    </subcellularLocation>
</comment>
<evidence type="ECO:0000256" key="11">
    <source>
        <dbReference type="ARBA" id="ARBA00035703"/>
    </source>
</evidence>
<evidence type="ECO:0000256" key="9">
    <source>
        <dbReference type="ARBA" id="ARBA00023306"/>
    </source>
</evidence>
<evidence type="ECO:0000313" key="15">
    <source>
        <dbReference type="EMBL" id="QRQ81816.1"/>
    </source>
</evidence>
<comment type="similarity">
    <text evidence="10">Belongs to the ZapG family.</text>
</comment>
<keyword evidence="8 14" id="KW-0472">Membrane</keyword>
<dbReference type="Proteomes" id="UP000653156">
    <property type="component" value="Chromosome"/>
</dbReference>
<keyword evidence="2" id="KW-1003">Cell membrane</keyword>
<evidence type="ECO:0000256" key="4">
    <source>
        <dbReference type="ARBA" id="ARBA00022618"/>
    </source>
</evidence>
<dbReference type="KEGG" id="ptes:JQU52_14335"/>
<protein>
    <recommendedName>
        <fullName evidence="11">Z-ring associated protein G</fullName>
    </recommendedName>
    <alternativeName>
        <fullName evidence="12">Cell division protein ZapG</fullName>
    </alternativeName>
</protein>
<evidence type="ECO:0000256" key="12">
    <source>
        <dbReference type="ARBA" id="ARBA00035727"/>
    </source>
</evidence>
<feature type="transmembrane region" description="Helical" evidence="14">
    <location>
        <begin position="6"/>
        <end position="28"/>
    </location>
</feature>
<dbReference type="PANTHER" id="PTHR39579:SF1">
    <property type="entry name" value="INNER MEMBRANE PROTEIN YHCB"/>
    <property type="match status" value="1"/>
</dbReference>
<gene>
    <name evidence="15" type="ORF">JQU52_14335</name>
</gene>
<evidence type="ECO:0000256" key="5">
    <source>
        <dbReference type="ARBA" id="ARBA00022692"/>
    </source>
</evidence>
<keyword evidence="3" id="KW-0997">Cell inner membrane</keyword>
<dbReference type="InterPro" id="IPR009386">
    <property type="entry name" value="ZapG-like"/>
</dbReference>
<organism evidence="15 16">
    <name type="scientific">Paralysiella testudinis</name>
    <dbReference type="NCBI Taxonomy" id="2809020"/>
    <lineage>
        <taxon>Bacteria</taxon>
        <taxon>Pseudomonadati</taxon>
        <taxon>Pseudomonadota</taxon>
        <taxon>Betaproteobacteria</taxon>
        <taxon>Neisseriales</taxon>
        <taxon>Neisseriaceae</taxon>
        <taxon>Paralysiella</taxon>
    </lineage>
</organism>
<keyword evidence="4" id="KW-0132">Cell division</keyword>
<keyword evidence="6" id="KW-0133">Cell shape</keyword>
<dbReference type="GO" id="GO:0008360">
    <property type="term" value="P:regulation of cell shape"/>
    <property type="evidence" value="ECO:0007669"/>
    <property type="project" value="UniProtKB-KW"/>
</dbReference>
<evidence type="ECO:0000256" key="1">
    <source>
        <dbReference type="ARBA" id="ARBA00004377"/>
    </source>
</evidence>
<evidence type="ECO:0000256" key="3">
    <source>
        <dbReference type="ARBA" id="ARBA00022519"/>
    </source>
</evidence>